<protein>
    <submittedName>
        <fullName evidence="4">GNAT family N-acetyltransferase</fullName>
        <ecNumber evidence="4">2.3.1.-</ecNumber>
    </submittedName>
</protein>
<evidence type="ECO:0000256" key="1">
    <source>
        <dbReference type="ARBA" id="ARBA00022679"/>
    </source>
</evidence>
<dbReference type="Gene3D" id="3.40.630.30">
    <property type="match status" value="1"/>
</dbReference>
<dbReference type="CDD" id="cd04301">
    <property type="entry name" value="NAT_SF"/>
    <property type="match status" value="1"/>
</dbReference>
<dbReference type="InterPro" id="IPR000182">
    <property type="entry name" value="GNAT_dom"/>
</dbReference>
<dbReference type="EC" id="2.3.1.-" evidence="4"/>
<gene>
    <name evidence="4" type="ORF">ACFQNG_04675</name>
</gene>
<dbReference type="Pfam" id="PF00583">
    <property type="entry name" value="Acetyltransf_1"/>
    <property type="match status" value="1"/>
</dbReference>
<name>A0ABW2RHG6_9BACL</name>
<dbReference type="SUPFAM" id="SSF55729">
    <property type="entry name" value="Acyl-CoA N-acyltransferases (Nat)"/>
    <property type="match status" value="1"/>
</dbReference>
<dbReference type="InterPro" id="IPR016181">
    <property type="entry name" value="Acyl_CoA_acyltransferase"/>
</dbReference>
<proteinExistence type="predicted"/>
<dbReference type="PANTHER" id="PTHR43420:SF52">
    <property type="entry name" value="N-ACETYLTRANSFERASE YODP"/>
    <property type="match status" value="1"/>
</dbReference>
<keyword evidence="1 4" id="KW-0808">Transferase</keyword>
<dbReference type="Proteomes" id="UP001596500">
    <property type="component" value="Unassembled WGS sequence"/>
</dbReference>
<accession>A0ABW2RHG6</accession>
<organism evidence="4 5">
    <name type="scientific">Laceyella putida</name>
    <dbReference type="NCBI Taxonomy" id="110101"/>
    <lineage>
        <taxon>Bacteria</taxon>
        <taxon>Bacillati</taxon>
        <taxon>Bacillota</taxon>
        <taxon>Bacilli</taxon>
        <taxon>Bacillales</taxon>
        <taxon>Thermoactinomycetaceae</taxon>
        <taxon>Laceyella</taxon>
    </lineage>
</organism>
<keyword evidence="2 4" id="KW-0012">Acyltransferase</keyword>
<dbReference type="GO" id="GO:0016746">
    <property type="term" value="F:acyltransferase activity"/>
    <property type="evidence" value="ECO:0007669"/>
    <property type="project" value="UniProtKB-KW"/>
</dbReference>
<reference evidence="5" key="1">
    <citation type="journal article" date="2019" name="Int. J. Syst. Evol. Microbiol.">
        <title>The Global Catalogue of Microorganisms (GCM) 10K type strain sequencing project: providing services to taxonomists for standard genome sequencing and annotation.</title>
        <authorList>
            <consortium name="The Broad Institute Genomics Platform"/>
            <consortium name="The Broad Institute Genome Sequencing Center for Infectious Disease"/>
            <person name="Wu L."/>
            <person name="Ma J."/>
        </authorList>
    </citation>
    <scope>NUCLEOTIDE SEQUENCE [LARGE SCALE GENOMIC DNA]</scope>
    <source>
        <strain evidence="5">CGMCC 1.12942</strain>
    </source>
</reference>
<keyword evidence="5" id="KW-1185">Reference proteome</keyword>
<feature type="domain" description="N-acetyltransferase" evidence="3">
    <location>
        <begin position="1"/>
        <end position="76"/>
    </location>
</feature>
<evidence type="ECO:0000259" key="3">
    <source>
        <dbReference type="PROSITE" id="PS51186"/>
    </source>
</evidence>
<sequence>MALVVDSRYQGRGIGKALVEEAEHWAKRQRAVAVALNSGNREQRQGAHRFYLKLGYVKKSVGFFKSLAPASRLDGF</sequence>
<dbReference type="PANTHER" id="PTHR43420">
    <property type="entry name" value="ACETYLTRANSFERASE"/>
    <property type="match status" value="1"/>
</dbReference>
<dbReference type="EMBL" id="JBHTBW010000012">
    <property type="protein sequence ID" value="MFC7440446.1"/>
    <property type="molecule type" value="Genomic_DNA"/>
</dbReference>
<dbReference type="PROSITE" id="PS51186">
    <property type="entry name" value="GNAT"/>
    <property type="match status" value="1"/>
</dbReference>
<evidence type="ECO:0000313" key="4">
    <source>
        <dbReference type="EMBL" id="MFC7440446.1"/>
    </source>
</evidence>
<dbReference type="RefSeq" id="WP_379863710.1">
    <property type="nucleotide sequence ID" value="NZ_JBHTBW010000012.1"/>
</dbReference>
<evidence type="ECO:0000256" key="2">
    <source>
        <dbReference type="ARBA" id="ARBA00023315"/>
    </source>
</evidence>
<dbReference type="InterPro" id="IPR050680">
    <property type="entry name" value="YpeA/RimI_acetyltransf"/>
</dbReference>
<comment type="caution">
    <text evidence="4">The sequence shown here is derived from an EMBL/GenBank/DDBJ whole genome shotgun (WGS) entry which is preliminary data.</text>
</comment>
<evidence type="ECO:0000313" key="5">
    <source>
        <dbReference type="Proteomes" id="UP001596500"/>
    </source>
</evidence>